<dbReference type="InterPro" id="IPR012854">
    <property type="entry name" value="Cu_amine_oxidase-like_N"/>
</dbReference>
<evidence type="ECO:0000313" key="4">
    <source>
        <dbReference type="Proteomes" id="UP000282311"/>
    </source>
</evidence>
<dbReference type="SUPFAM" id="SSF55383">
    <property type="entry name" value="Copper amine oxidase, domain N"/>
    <property type="match status" value="1"/>
</dbReference>
<dbReference type="RefSeq" id="WP_120749661.1">
    <property type="nucleotide sequence ID" value="NZ_RBAH01000019.1"/>
</dbReference>
<feature type="domain" description="Copper amine oxidase-like N-terminal" evidence="2">
    <location>
        <begin position="67"/>
        <end position="154"/>
    </location>
</feature>
<dbReference type="OrthoDB" id="2029085at2"/>
<keyword evidence="1" id="KW-0732">Signal</keyword>
<protein>
    <submittedName>
        <fullName evidence="3">Copper amine oxidase N-terminal domain-containing protein</fullName>
    </submittedName>
</protein>
<evidence type="ECO:0000256" key="1">
    <source>
        <dbReference type="SAM" id="SignalP"/>
    </source>
</evidence>
<comment type="caution">
    <text evidence="3">The sequence shown here is derived from an EMBL/GenBank/DDBJ whole genome shotgun (WGS) entry which is preliminary data.</text>
</comment>
<dbReference type="Proteomes" id="UP000282311">
    <property type="component" value="Unassembled WGS sequence"/>
</dbReference>
<dbReference type="InterPro" id="IPR036582">
    <property type="entry name" value="Mao_N_sf"/>
</dbReference>
<keyword evidence="4" id="KW-1185">Reference proteome</keyword>
<dbReference type="EMBL" id="RBAH01000019">
    <property type="protein sequence ID" value="RKN78225.1"/>
    <property type="molecule type" value="Genomic_DNA"/>
</dbReference>
<name>A0A3B0BXH9_9BACL</name>
<dbReference type="AlphaFoldDB" id="A0A3B0BXH9"/>
<dbReference type="Gene3D" id="3.30.457.10">
    <property type="entry name" value="Copper amine oxidase-like, N-terminal domain"/>
    <property type="match status" value="1"/>
</dbReference>
<evidence type="ECO:0000313" key="3">
    <source>
        <dbReference type="EMBL" id="RKN78225.1"/>
    </source>
</evidence>
<feature type="signal peptide" evidence="1">
    <location>
        <begin position="1"/>
        <end position="26"/>
    </location>
</feature>
<organism evidence="3 4">
    <name type="scientific">Paenibacillus ginsengarvi</name>
    <dbReference type="NCBI Taxonomy" id="400777"/>
    <lineage>
        <taxon>Bacteria</taxon>
        <taxon>Bacillati</taxon>
        <taxon>Bacillota</taxon>
        <taxon>Bacilli</taxon>
        <taxon>Bacillales</taxon>
        <taxon>Paenibacillaceae</taxon>
        <taxon>Paenibacillus</taxon>
    </lineage>
</organism>
<gene>
    <name evidence="3" type="ORF">D7M11_23240</name>
</gene>
<evidence type="ECO:0000259" key="2">
    <source>
        <dbReference type="Pfam" id="PF07833"/>
    </source>
</evidence>
<accession>A0A3B0BXH9</accession>
<proteinExistence type="predicted"/>
<sequence length="350" mass="36802">MKKHLRTGIAAIFALSVSVTGAAAYAAADQTPVTTSAQVISQALSQNTAISVNDKALATGGYVKTGGKEAMVPLRDIAEALGLTVTWNEENRSAEISGQALWTSVKLGEDQYSVNKMYITLGTAPELTDSKTFVPVSFVDKVLHATVKTEGASIAITSGEQKKTALTKGVITSVYENEGRQTVRINGIGTDGLVLHVGQDTVYEKADGTKISFADLTLGQQIEVEHSLAATLSLPPQTAAYKIVVLDQTIEKNSAGTAGQIEEVRTGDDGATSLLIKGEGLTEQTPDELVLRLTDKTVIVDTEGRTVEAKELVKGAKVIGFYNGILTRSLPPIGSATTIVLQAAPTETTP</sequence>
<dbReference type="Pfam" id="PF07833">
    <property type="entry name" value="Cu_amine_oxidN1"/>
    <property type="match status" value="1"/>
</dbReference>
<feature type="chain" id="PRO_5017261986" evidence="1">
    <location>
        <begin position="27"/>
        <end position="350"/>
    </location>
</feature>
<reference evidence="3 4" key="1">
    <citation type="journal article" date="2007" name="Int. J. Syst. Evol. Microbiol.">
        <title>Paenibacillus ginsengarvi sp. nov., isolated from soil from ginseng cultivation.</title>
        <authorList>
            <person name="Yoon M.H."/>
            <person name="Ten L.N."/>
            <person name="Im W.T."/>
        </authorList>
    </citation>
    <scope>NUCLEOTIDE SEQUENCE [LARGE SCALE GENOMIC DNA]</scope>
    <source>
        <strain evidence="3 4">KCTC 13059</strain>
    </source>
</reference>